<dbReference type="PANTHER" id="PTHR39465:SF1">
    <property type="entry name" value="DNA LIGASE D 3'-PHOSPHOESTERASE DOMAIN-CONTAINING PROTEIN"/>
    <property type="match status" value="1"/>
</dbReference>
<feature type="region of interest" description="Disordered" evidence="1">
    <location>
        <begin position="216"/>
        <end position="260"/>
    </location>
</feature>
<feature type="region of interest" description="Disordered" evidence="1">
    <location>
        <begin position="139"/>
        <end position="180"/>
    </location>
</feature>
<feature type="compositionally biased region" description="Acidic residues" evidence="1">
    <location>
        <begin position="161"/>
        <end position="172"/>
    </location>
</feature>
<feature type="compositionally biased region" description="Basic and acidic residues" evidence="1">
    <location>
        <begin position="147"/>
        <end position="156"/>
    </location>
</feature>
<dbReference type="Pfam" id="PF13298">
    <property type="entry name" value="LigD_N"/>
    <property type="match status" value="1"/>
</dbReference>
<accession>A0AAD5X0R7</accession>
<organism evidence="3 4">
    <name type="scientific">Rhizophlyctis rosea</name>
    <dbReference type="NCBI Taxonomy" id="64517"/>
    <lineage>
        <taxon>Eukaryota</taxon>
        <taxon>Fungi</taxon>
        <taxon>Fungi incertae sedis</taxon>
        <taxon>Chytridiomycota</taxon>
        <taxon>Chytridiomycota incertae sedis</taxon>
        <taxon>Chytridiomycetes</taxon>
        <taxon>Rhizophlyctidales</taxon>
        <taxon>Rhizophlyctidaceae</taxon>
        <taxon>Rhizophlyctis</taxon>
    </lineage>
</organism>
<comment type="caution">
    <text evidence="3">The sequence shown here is derived from an EMBL/GenBank/DDBJ whole genome shotgun (WGS) entry which is preliminary data.</text>
</comment>
<evidence type="ECO:0000259" key="2">
    <source>
        <dbReference type="Pfam" id="PF13298"/>
    </source>
</evidence>
<feature type="compositionally biased region" description="Low complexity" evidence="1">
    <location>
        <begin position="231"/>
        <end position="249"/>
    </location>
</feature>
<proteinExistence type="predicted"/>
<evidence type="ECO:0000313" key="3">
    <source>
        <dbReference type="EMBL" id="KAJ3049027.1"/>
    </source>
</evidence>
<keyword evidence="4" id="KW-1185">Reference proteome</keyword>
<dbReference type="PANTHER" id="PTHR39465">
    <property type="entry name" value="DNA LIGASE D, 3'-PHOSPHOESTERASE DOMAIN"/>
    <property type="match status" value="1"/>
</dbReference>
<sequence>MSSSNHKPSTLPRPLIKVPQHTFLTHPALFVIQEHDATAHHYDLRLRVPARHPSGSQLKFEDGVEPGDILRSWAVPKGPSGVAGERRVAVETEDHDVEYALYEGCIPQGSYGAGTVIVWDIGTYSIPVKNVKNYYKEQQSQGKLKRKQYEDDKHYATTDSEGSETEVDEEEGWVEKEKGDQRRLVEGLGKDHVTIHFNGTKLKGAYTLIKMTSSKVTQSNLDPLKQERALSRSLSRTPSRSSPSPTPSLAGSHKPVAGRQILPGRSVPLSLVQELPASVFSGKTAEEVARDHGTKLRERGIKREVKREGGVKFEKGGFKREDGGGWSGEIVDLDETTDEEEREMRRAAKRVKKEGGAGASGVGAVKLENLVSIKREDG</sequence>
<dbReference type="AlphaFoldDB" id="A0AAD5X0R7"/>
<feature type="domain" description="DNA ligase D 3'-phosphoesterase" evidence="2">
    <location>
        <begin position="65"/>
        <end position="210"/>
    </location>
</feature>
<dbReference type="Proteomes" id="UP001212841">
    <property type="component" value="Unassembled WGS sequence"/>
</dbReference>
<reference evidence="3" key="1">
    <citation type="submission" date="2020-05" db="EMBL/GenBank/DDBJ databases">
        <title>Phylogenomic resolution of chytrid fungi.</title>
        <authorList>
            <person name="Stajich J.E."/>
            <person name="Amses K."/>
            <person name="Simmons R."/>
            <person name="Seto K."/>
            <person name="Myers J."/>
            <person name="Bonds A."/>
            <person name="Quandt C.A."/>
            <person name="Barry K."/>
            <person name="Liu P."/>
            <person name="Grigoriev I."/>
            <person name="Longcore J.E."/>
            <person name="James T.Y."/>
        </authorList>
    </citation>
    <scope>NUCLEOTIDE SEQUENCE</scope>
    <source>
        <strain evidence="3">JEL0318</strain>
    </source>
</reference>
<evidence type="ECO:0000313" key="4">
    <source>
        <dbReference type="Proteomes" id="UP001212841"/>
    </source>
</evidence>
<gene>
    <name evidence="3" type="ORF">HK097_009977</name>
</gene>
<evidence type="ECO:0000256" key="1">
    <source>
        <dbReference type="SAM" id="MobiDB-lite"/>
    </source>
</evidence>
<name>A0AAD5X0R7_9FUNG</name>
<dbReference type="EMBL" id="JADGJD010000703">
    <property type="protein sequence ID" value="KAJ3049027.1"/>
    <property type="molecule type" value="Genomic_DNA"/>
</dbReference>
<dbReference type="InterPro" id="IPR014144">
    <property type="entry name" value="LigD_PE_domain"/>
</dbReference>
<protein>
    <recommendedName>
        <fullName evidence="2">DNA ligase D 3'-phosphoesterase domain-containing protein</fullName>
    </recommendedName>
</protein>